<dbReference type="InterPro" id="IPR009744">
    <property type="entry name" value="VirC1"/>
</dbReference>
<dbReference type="Gene3D" id="3.40.50.300">
    <property type="entry name" value="P-loop containing nucleotide triphosphate hydrolases"/>
    <property type="match status" value="1"/>
</dbReference>
<dbReference type="AlphaFoldDB" id="A0A2G1MG36"/>
<name>A0A2G1MG36_9RHOB</name>
<sequence length="271" mass="28902">MATLLMAFKPQVTHGNPCLGRPVLARPFLSMSRWVQSSQEQGTCLMPTISFASSKGGAGKTTSCIVLGTELAAQGTQVVIIDADPAQRLVRWSQLAPLPQGIEVIASAGERHIQDEIAVARGRAPFVLIDLEGTASRLTSFAISESDLVIIPAGEEQQDADAAVDTLAEVAMEGRARRRDIPAAILFARTSAAVKSKLERHIQTELKAAAPVFATQLHRRTAFSSLHNAGAGLRDLNPADVNGIDKAVENAQRFASEVIDMLEEAMNAQVA</sequence>
<dbReference type="CDD" id="cd02042">
    <property type="entry name" value="ParAB_family"/>
    <property type="match status" value="1"/>
</dbReference>
<keyword evidence="2" id="KW-1185">Reference proteome</keyword>
<dbReference type="Proteomes" id="UP000221860">
    <property type="component" value="Unassembled WGS sequence"/>
</dbReference>
<dbReference type="InterPro" id="IPR050678">
    <property type="entry name" value="DNA_Partitioning_ATPase"/>
</dbReference>
<accession>A0A2G1MG36</accession>
<evidence type="ECO:0000313" key="1">
    <source>
        <dbReference type="EMBL" id="PHP27642.1"/>
    </source>
</evidence>
<dbReference type="PANTHER" id="PTHR13696">
    <property type="entry name" value="P-LOOP CONTAINING NUCLEOSIDE TRIPHOSPHATE HYDROLASE"/>
    <property type="match status" value="1"/>
</dbReference>
<proteinExistence type="predicted"/>
<dbReference type="Pfam" id="PF07015">
    <property type="entry name" value="VirC1"/>
    <property type="match status" value="1"/>
</dbReference>
<dbReference type="SUPFAM" id="SSF52540">
    <property type="entry name" value="P-loop containing nucleoside triphosphate hydrolases"/>
    <property type="match status" value="1"/>
</dbReference>
<protein>
    <recommendedName>
        <fullName evidence="3">CobQ/CobB/MinD/ParA nucleotide binding domain-containing protein</fullName>
    </recommendedName>
</protein>
<gene>
    <name evidence="1" type="ORF">CJ301_09585</name>
</gene>
<dbReference type="OrthoDB" id="113462at2"/>
<dbReference type="EMBL" id="NQWH01000012">
    <property type="protein sequence ID" value="PHP27642.1"/>
    <property type="molecule type" value="Genomic_DNA"/>
</dbReference>
<comment type="caution">
    <text evidence="1">The sequence shown here is derived from an EMBL/GenBank/DDBJ whole genome shotgun (WGS) entry which is preliminary data.</text>
</comment>
<evidence type="ECO:0000313" key="2">
    <source>
        <dbReference type="Proteomes" id="UP000221860"/>
    </source>
</evidence>
<dbReference type="InterPro" id="IPR027417">
    <property type="entry name" value="P-loop_NTPase"/>
</dbReference>
<evidence type="ECO:0008006" key="3">
    <source>
        <dbReference type="Google" id="ProtNLM"/>
    </source>
</evidence>
<reference evidence="1 2" key="1">
    <citation type="submission" date="2017-08" db="EMBL/GenBank/DDBJ databases">
        <title>Draft Genome Sequence of Loktanella cinnabarina Strain XM1, Isolated from Coastal Surface Water.</title>
        <authorList>
            <person name="Ma R."/>
            <person name="Wang J."/>
            <person name="Wang Q."/>
            <person name="Ma Z."/>
            <person name="Li J."/>
            <person name="Chen L."/>
        </authorList>
    </citation>
    <scope>NUCLEOTIDE SEQUENCE [LARGE SCALE GENOMIC DNA]</scope>
    <source>
        <strain evidence="1 2">XM1</strain>
    </source>
</reference>
<organism evidence="1 2">
    <name type="scientific">Limimaricola cinnabarinus</name>
    <dbReference type="NCBI Taxonomy" id="1125964"/>
    <lineage>
        <taxon>Bacteria</taxon>
        <taxon>Pseudomonadati</taxon>
        <taxon>Pseudomonadota</taxon>
        <taxon>Alphaproteobacteria</taxon>
        <taxon>Rhodobacterales</taxon>
        <taxon>Paracoccaceae</taxon>
        <taxon>Limimaricola</taxon>
    </lineage>
</organism>
<dbReference type="PANTHER" id="PTHR13696:SF96">
    <property type="entry name" value="COBQ_COBB_MIND_PARA NUCLEOTIDE BINDING DOMAIN-CONTAINING PROTEIN"/>
    <property type="match status" value="1"/>
</dbReference>